<evidence type="ECO:0000256" key="3">
    <source>
        <dbReference type="ARBA" id="ARBA00023274"/>
    </source>
</evidence>
<keyword evidence="2 6" id="KW-0689">Ribosomal protein</keyword>
<accession>A0A6A6JQ61</accession>
<evidence type="ECO:0000256" key="4">
    <source>
        <dbReference type="ARBA" id="ARBA00040565"/>
    </source>
</evidence>
<feature type="compositionally biased region" description="Basic and acidic residues" evidence="5">
    <location>
        <begin position="434"/>
        <end position="449"/>
    </location>
</feature>
<dbReference type="NCBIfam" id="TIGR03953">
    <property type="entry name" value="rplD_bact"/>
    <property type="match status" value="1"/>
</dbReference>
<dbReference type="InterPro" id="IPR002136">
    <property type="entry name" value="Ribosomal_uL4"/>
</dbReference>
<dbReference type="OrthoDB" id="275876at2759"/>
<dbReference type="FunFam" id="3.40.1370.10:FF:000016">
    <property type="entry name" value="60S ribosomal protein L4, mitochondrial"/>
    <property type="match status" value="1"/>
</dbReference>
<dbReference type="PANTHER" id="PTHR10746">
    <property type="entry name" value="50S RIBOSOMAL PROTEIN L4"/>
    <property type="match status" value="1"/>
</dbReference>
<evidence type="ECO:0000313" key="6">
    <source>
        <dbReference type="EMBL" id="KAF2278761.1"/>
    </source>
</evidence>
<dbReference type="Pfam" id="PF00573">
    <property type="entry name" value="Ribosomal_L4"/>
    <property type="match status" value="1"/>
</dbReference>
<protein>
    <recommendedName>
        <fullName evidence="4">Large ribosomal subunit protein uL4m</fullName>
    </recommendedName>
</protein>
<dbReference type="SUPFAM" id="SSF52166">
    <property type="entry name" value="Ribosomal protein L4"/>
    <property type="match status" value="1"/>
</dbReference>
<dbReference type="GO" id="GO:1990904">
    <property type="term" value="C:ribonucleoprotein complex"/>
    <property type="evidence" value="ECO:0007669"/>
    <property type="project" value="UniProtKB-KW"/>
</dbReference>
<evidence type="ECO:0000256" key="1">
    <source>
        <dbReference type="ARBA" id="ARBA00010528"/>
    </source>
</evidence>
<organism evidence="6 7">
    <name type="scientific">Westerdykella ornata</name>
    <dbReference type="NCBI Taxonomy" id="318751"/>
    <lineage>
        <taxon>Eukaryota</taxon>
        <taxon>Fungi</taxon>
        <taxon>Dikarya</taxon>
        <taxon>Ascomycota</taxon>
        <taxon>Pezizomycotina</taxon>
        <taxon>Dothideomycetes</taxon>
        <taxon>Pleosporomycetidae</taxon>
        <taxon>Pleosporales</taxon>
        <taxon>Sporormiaceae</taxon>
        <taxon>Westerdykella</taxon>
    </lineage>
</organism>
<dbReference type="InterPro" id="IPR023574">
    <property type="entry name" value="Ribosomal_uL4_dom_sf"/>
</dbReference>
<feature type="region of interest" description="Disordered" evidence="5">
    <location>
        <begin position="434"/>
        <end position="472"/>
    </location>
</feature>
<name>A0A6A6JQ61_WESOR</name>
<dbReference type="PANTHER" id="PTHR10746:SF6">
    <property type="entry name" value="LARGE RIBOSOMAL SUBUNIT PROTEIN UL4M"/>
    <property type="match status" value="1"/>
</dbReference>
<keyword evidence="3" id="KW-0687">Ribonucleoprotein</keyword>
<keyword evidence="7" id="KW-1185">Reference proteome</keyword>
<dbReference type="AlphaFoldDB" id="A0A6A6JQ61"/>
<dbReference type="RefSeq" id="XP_033656300.1">
    <property type="nucleotide sequence ID" value="XM_033797830.1"/>
</dbReference>
<comment type="similarity">
    <text evidence="1">Belongs to the universal ribosomal protein uL4 family.</text>
</comment>
<dbReference type="GO" id="GO:0005840">
    <property type="term" value="C:ribosome"/>
    <property type="evidence" value="ECO:0007669"/>
    <property type="project" value="UniProtKB-KW"/>
</dbReference>
<dbReference type="GO" id="GO:0006412">
    <property type="term" value="P:translation"/>
    <property type="evidence" value="ECO:0007669"/>
    <property type="project" value="InterPro"/>
</dbReference>
<feature type="region of interest" description="Disordered" evidence="5">
    <location>
        <begin position="125"/>
        <end position="165"/>
    </location>
</feature>
<reference evidence="6" key="1">
    <citation type="journal article" date="2020" name="Stud. Mycol.">
        <title>101 Dothideomycetes genomes: a test case for predicting lifestyles and emergence of pathogens.</title>
        <authorList>
            <person name="Haridas S."/>
            <person name="Albert R."/>
            <person name="Binder M."/>
            <person name="Bloem J."/>
            <person name="Labutti K."/>
            <person name="Salamov A."/>
            <person name="Andreopoulos B."/>
            <person name="Baker S."/>
            <person name="Barry K."/>
            <person name="Bills G."/>
            <person name="Bluhm B."/>
            <person name="Cannon C."/>
            <person name="Castanera R."/>
            <person name="Culley D."/>
            <person name="Daum C."/>
            <person name="Ezra D."/>
            <person name="Gonzalez J."/>
            <person name="Henrissat B."/>
            <person name="Kuo A."/>
            <person name="Liang C."/>
            <person name="Lipzen A."/>
            <person name="Lutzoni F."/>
            <person name="Magnuson J."/>
            <person name="Mondo S."/>
            <person name="Nolan M."/>
            <person name="Ohm R."/>
            <person name="Pangilinan J."/>
            <person name="Park H.-J."/>
            <person name="Ramirez L."/>
            <person name="Alfaro M."/>
            <person name="Sun H."/>
            <person name="Tritt A."/>
            <person name="Yoshinaga Y."/>
            <person name="Zwiers L.-H."/>
            <person name="Turgeon B."/>
            <person name="Goodwin S."/>
            <person name="Spatafora J."/>
            <person name="Crous P."/>
            <person name="Grigoriev I."/>
        </authorList>
    </citation>
    <scope>NUCLEOTIDE SEQUENCE</scope>
    <source>
        <strain evidence="6">CBS 379.55</strain>
    </source>
</reference>
<dbReference type="Gene3D" id="3.40.1370.10">
    <property type="match status" value="1"/>
</dbReference>
<dbReference type="InterPro" id="IPR013005">
    <property type="entry name" value="Ribosomal_uL4-like"/>
</dbReference>
<evidence type="ECO:0000313" key="7">
    <source>
        <dbReference type="Proteomes" id="UP000800097"/>
    </source>
</evidence>
<dbReference type="EMBL" id="ML986487">
    <property type="protein sequence ID" value="KAF2278761.1"/>
    <property type="molecule type" value="Genomic_DNA"/>
</dbReference>
<evidence type="ECO:0000256" key="2">
    <source>
        <dbReference type="ARBA" id="ARBA00022980"/>
    </source>
</evidence>
<dbReference type="GeneID" id="54551005"/>
<dbReference type="Proteomes" id="UP000800097">
    <property type="component" value="Unassembled WGS sequence"/>
</dbReference>
<dbReference type="GO" id="GO:0003735">
    <property type="term" value="F:structural constituent of ribosome"/>
    <property type="evidence" value="ECO:0007669"/>
    <property type="project" value="InterPro"/>
</dbReference>
<gene>
    <name evidence="6" type="ORF">EI97DRAFT_431010</name>
</gene>
<proteinExistence type="inferred from homology"/>
<evidence type="ECO:0000256" key="5">
    <source>
        <dbReference type="SAM" id="MobiDB-lite"/>
    </source>
</evidence>
<sequence length="472" mass="53595">MPSTRISAPMRGLTLQLGRLSIRQHVPSVSARSSYSRSITTSPSTLASVSPITVSVDSPPSVLPLSERTVSATIHHFPSLEPLRYENFPANHLYLPTRRDILHRAVIYEGDKTRLGTASTKWRDEVRGSAKKLHPQKGTGRARVGDKKSPIRRGGGVAHGPKPRDFSTGLQKKVYDLAWRTALSYRFRKGELVIVDNALEIESPSPTLLRYIFERNRWGHRNGRSILVTLQERPLLSKALAESPKEGWTGTWEEVDVKDMLSLGRIVIERKALQNILLQHQSDIVHSTFPPKLYKKLEPEELQQNLGWEEFKTLEIAKPEDLPILQPELFERLAYKRLIQAKQYTGQDTAELQASAFNLLSEARRIQSEALERHPILREIESEDPEKAIQATEKRVELFKTQAERSEYMAKALRALGHEEAALEWEARAEEDRYEAAKDEVWLESERGTGETAETAEGDQAQIEEGKPREVR</sequence>